<evidence type="ECO:0000256" key="8">
    <source>
        <dbReference type="ARBA" id="ARBA00041137"/>
    </source>
</evidence>
<accession>A0A7R9L565</accession>
<dbReference type="Proteomes" id="UP000759131">
    <property type="component" value="Unassembled WGS sequence"/>
</dbReference>
<dbReference type="AlphaFoldDB" id="A0A7R9L565"/>
<proteinExistence type="inferred from homology"/>
<dbReference type="Pfam" id="PF01266">
    <property type="entry name" value="DAO"/>
    <property type="match status" value="1"/>
</dbReference>
<sequence>MSLINLFGITALRSDLIVRKLFTVSAANIEWSGNNDHKYDIVIVGGGIVGTATARELAIRNPKLKFAIIEKENKLAFHQSGHNSGVIHAGIYYKPGSLKAKLCVEGSALAYKYLDHKKIPYKKIGKLIVAVTDDELNGLNDLYQRGLQNGVKDMILVEQNDIQNYEPKCVGLRAIWSPHTGIVDWAQVNESFGKDFESMGGKIYTNFKANKFDLEDDSNNQLVRVTDSTGDKVITARYVVTAAGLQSDRIAKLTAGQQNPKIVPFRGEYLILKKEKSDLVRTNIYPVPDPRFPFLGVHFTPRMDGSVLLGPNAVLAFKREGYKKSDFSIADVWETIKYSGFRKLAFKYLGQGFSELYRSYRTTAQVELLRKYVPSLTIDDIEPNSYRAGIRAQALDENGNLVDDFVFDIGSEGIGKRVLHVRNAPSPGATSSLAIAKMIADKAQQCFAI</sequence>
<comment type="similarity">
    <text evidence="6">Belongs to the L2HGDH family.</text>
</comment>
<evidence type="ECO:0000313" key="10">
    <source>
        <dbReference type="EMBL" id="CAD7635124.1"/>
    </source>
</evidence>
<gene>
    <name evidence="10" type="ORF">OSB1V03_LOCUS15516</name>
</gene>
<reference evidence="10" key="1">
    <citation type="submission" date="2020-11" db="EMBL/GenBank/DDBJ databases">
        <authorList>
            <person name="Tran Van P."/>
        </authorList>
    </citation>
    <scope>NUCLEOTIDE SEQUENCE</scope>
</reference>
<evidence type="ECO:0000313" key="11">
    <source>
        <dbReference type="Proteomes" id="UP000759131"/>
    </source>
</evidence>
<keyword evidence="11" id="KW-1185">Reference proteome</keyword>
<evidence type="ECO:0000256" key="6">
    <source>
        <dbReference type="ARBA" id="ARBA00037941"/>
    </source>
</evidence>
<dbReference type="EC" id="1.1.99.2" evidence="7"/>
<evidence type="ECO:0000256" key="2">
    <source>
        <dbReference type="ARBA" id="ARBA00022630"/>
    </source>
</evidence>
<dbReference type="InterPro" id="IPR036188">
    <property type="entry name" value="FAD/NAD-bd_sf"/>
</dbReference>
<keyword evidence="3" id="KW-0274">FAD</keyword>
<dbReference type="Gene3D" id="3.30.9.10">
    <property type="entry name" value="D-Amino Acid Oxidase, subunit A, domain 2"/>
    <property type="match status" value="1"/>
</dbReference>
<dbReference type="PANTHER" id="PTHR43104:SF2">
    <property type="entry name" value="L-2-HYDROXYGLUTARATE DEHYDROGENASE, MITOCHONDRIAL"/>
    <property type="match status" value="1"/>
</dbReference>
<dbReference type="OrthoDB" id="498204at2759"/>
<dbReference type="EMBL" id="OC870637">
    <property type="protein sequence ID" value="CAD7635124.1"/>
    <property type="molecule type" value="Genomic_DNA"/>
</dbReference>
<keyword evidence="4" id="KW-0560">Oxidoreductase</keyword>
<evidence type="ECO:0000256" key="5">
    <source>
        <dbReference type="ARBA" id="ARBA00036066"/>
    </source>
</evidence>
<protein>
    <recommendedName>
        <fullName evidence="8">L-2-hydroxyglutarate dehydrogenase, mitochondrial</fullName>
        <ecNumber evidence="7">1.1.99.2</ecNumber>
    </recommendedName>
</protein>
<dbReference type="PANTHER" id="PTHR43104">
    <property type="entry name" value="L-2-HYDROXYGLUTARATE DEHYDROGENASE, MITOCHONDRIAL"/>
    <property type="match status" value="1"/>
</dbReference>
<dbReference type="Gene3D" id="3.50.50.60">
    <property type="entry name" value="FAD/NAD(P)-binding domain"/>
    <property type="match status" value="1"/>
</dbReference>
<feature type="domain" description="FAD dependent oxidoreductase" evidence="9">
    <location>
        <begin position="40"/>
        <end position="441"/>
    </location>
</feature>
<dbReference type="SUPFAM" id="SSF51905">
    <property type="entry name" value="FAD/NAD(P)-binding domain"/>
    <property type="match status" value="1"/>
</dbReference>
<comment type="cofactor">
    <cofactor evidence="1">
        <name>FAD</name>
        <dbReference type="ChEBI" id="CHEBI:57692"/>
    </cofactor>
</comment>
<comment type="catalytic activity">
    <reaction evidence="5">
        <text>(S)-2-hydroxyglutarate + A = 2-oxoglutarate + AH2</text>
        <dbReference type="Rhea" id="RHEA:21252"/>
        <dbReference type="ChEBI" id="CHEBI:13193"/>
        <dbReference type="ChEBI" id="CHEBI:16782"/>
        <dbReference type="ChEBI" id="CHEBI:16810"/>
        <dbReference type="ChEBI" id="CHEBI:17499"/>
        <dbReference type="EC" id="1.1.99.2"/>
    </reaction>
</comment>
<name>A0A7R9L565_9ACAR</name>
<evidence type="ECO:0000256" key="3">
    <source>
        <dbReference type="ARBA" id="ARBA00022827"/>
    </source>
</evidence>
<dbReference type="GO" id="GO:0047545">
    <property type="term" value="F:(S)-2-hydroxyglutarate dehydrogenase activity"/>
    <property type="evidence" value="ECO:0007669"/>
    <property type="project" value="UniProtKB-EC"/>
</dbReference>
<dbReference type="EMBL" id="CAJPIZ010016062">
    <property type="protein sequence ID" value="CAG2115554.1"/>
    <property type="molecule type" value="Genomic_DNA"/>
</dbReference>
<evidence type="ECO:0000256" key="4">
    <source>
        <dbReference type="ARBA" id="ARBA00023002"/>
    </source>
</evidence>
<dbReference type="NCBIfam" id="NF008726">
    <property type="entry name" value="PRK11728.1"/>
    <property type="match status" value="1"/>
</dbReference>
<dbReference type="InterPro" id="IPR006076">
    <property type="entry name" value="FAD-dep_OxRdtase"/>
</dbReference>
<evidence type="ECO:0000256" key="1">
    <source>
        <dbReference type="ARBA" id="ARBA00001974"/>
    </source>
</evidence>
<organism evidence="10">
    <name type="scientific">Medioppia subpectinata</name>
    <dbReference type="NCBI Taxonomy" id="1979941"/>
    <lineage>
        <taxon>Eukaryota</taxon>
        <taxon>Metazoa</taxon>
        <taxon>Ecdysozoa</taxon>
        <taxon>Arthropoda</taxon>
        <taxon>Chelicerata</taxon>
        <taxon>Arachnida</taxon>
        <taxon>Acari</taxon>
        <taxon>Acariformes</taxon>
        <taxon>Sarcoptiformes</taxon>
        <taxon>Oribatida</taxon>
        <taxon>Brachypylina</taxon>
        <taxon>Oppioidea</taxon>
        <taxon>Oppiidae</taxon>
        <taxon>Medioppia</taxon>
    </lineage>
</organism>
<keyword evidence="2" id="KW-0285">Flavoprotein</keyword>
<evidence type="ECO:0000256" key="7">
    <source>
        <dbReference type="ARBA" id="ARBA00038878"/>
    </source>
</evidence>
<evidence type="ECO:0000259" key="9">
    <source>
        <dbReference type="Pfam" id="PF01266"/>
    </source>
</evidence>